<evidence type="ECO:0000313" key="3">
    <source>
        <dbReference type="Proteomes" id="UP000694308"/>
    </source>
</evidence>
<dbReference type="RefSeq" id="WP_218320170.1">
    <property type="nucleotide sequence ID" value="NZ_JAEEGC010000038.1"/>
</dbReference>
<reference evidence="2" key="1">
    <citation type="submission" date="2020-12" db="EMBL/GenBank/DDBJ databases">
        <title>Clostridium thailandense sp. nov., a novel acetogenic bacterium isolated from peat land soil in Thailand.</title>
        <authorList>
            <person name="Chaikitkaew S."/>
            <person name="Birkeland N.K."/>
        </authorList>
    </citation>
    <scope>NUCLEOTIDE SEQUENCE</scope>
    <source>
        <strain evidence="2">PL3</strain>
    </source>
</reference>
<proteinExistence type="predicted"/>
<organism evidence="2 3">
    <name type="scientific">Clostridium thailandense</name>
    <dbReference type="NCBI Taxonomy" id="2794346"/>
    <lineage>
        <taxon>Bacteria</taxon>
        <taxon>Bacillati</taxon>
        <taxon>Bacillota</taxon>
        <taxon>Clostridia</taxon>
        <taxon>Eubacteriales</taxon>
        <taxon>Clostridiaceae</taxon>
        <taxon>Clostridium</taxon>
    </lineage>
</organism>
<keyword evidence="1" id="KW-0175">Coiled coil</keyword>
<feature type="coiled-coil region" evidence="1">
    <location>
        <begin position="552"/>
        <end position="579"/>
    </location>
</feature>
<accession>A0A949X3Y6</accession>
<gene>
    <name evidence="2" type="ORF">I6U48_09475</name>
</gene>
<dbReference type="EMBL" id="JAEEGC010000038">
    <property type="protein sequence ID" value="MBV7273138.1"/>
    <property type="molecule type" value="Genomic_DNA"/>
</dbReference>
<evidence type="ECO:0000313" key="2">
    <source>
        <dbReference type="EMBL" id="MBV7273138.1"/>
    </source>
</evidence>
<dbReference type="Proteomes" id="UP000694308">
    <property type="component" value="Unassembled WGS sequence"/>
</dbReference>
<keyword evidence="3" id="KW-1185">Reference proteome</keyword>
<sequence>MDHILRGFAREYDLKVDKTIYSSDAQRSANNPVLFVFIGDRVKEASEHIRNTIREKWDNGDGVCFVNIMTEGYEDIENYFNFKFNYELVDNKCLRKSIRDKFYNDKELLQNLNDKITITRDRILSHGSLFNSFEKINISVVTMADDPLNIILPEITILIKKRMLEVFKLGAADLYVLIKEKNIGDEFFSKASSVSFFREIEYAQKESFVFNEKIAIYGEGRELTVDYKGPVFYMTYLLEEKNERGIIPAASMKNNYEIISYINLLKNRNVSVETYSDTENQYYDNGRFKSSIGAEDSINRYITAGLSKVRRPNGAIAVTVMRAFYENIIEKLKEFSIKDKEFIAETLKIDEGNINLKVETILDTDITLMDMNGIMMLNTSSVEKRLSQITLSQIEESLYEDRCQNFFDQNFVRIAEDNLRNMNLEKEMRKLIKENILNNHKLGLYCAWRWTTEDGAGIEYIRNKRDLLSRHIENMTREIEGLYQSRLTEGIGFKGLFNRGGKLKDARKKIFLELYGKKFEKLKLIITGKVLEKYENVLFKINRELFEKIDHINLISEDIKEYENEIIKYQDEYTAQNVKVYYTSVVKRIVDNLEKKHGEFFYFEEKYIGDLSQNLEKGKEQLLAKIAQFCSSYILTEQEFDRSFEDEFNERANVNVEDLNTKVLSKEELYRRLYDILDDNSALKSYLMNYDVKGYQEKYFFGDYSSEFIKYAFDFDRKTRNYKIGYIHERRNSGIEKLNLMGGFGAKDVIYVRTALDFYNYCIENEYKLHGIDESHLPEII</sequence>
<protein>
    <submittedName>
        <fullName evidence="2">Uncharacterized protein</fullName>
    </submittedName>
</protein>
<name>A0A949X3Y6_9CLOT</name>
<dbReference type="AlphaFoldDB" id="A0A949X3Y6"/>
<comment type="caution">
    <text evidence="2">The sequence shown here is derived from an EMBL/GenBank/DDBJ whole genome shotgun (WGS) entry which is preliminary data.</text>
</comment>
<evidence type="ECO:0000256" key="1">
    <source>
        <dbReference type="SAM" id="Coils"/>
    </source>
</evidence>